<accession>A0A0M8NXJ9</accession>
<dbReference type="Proteomes" id="UP000037696">
    <property type="component" value="Unassembled WGS sequence"/>
</dbReference>
<dbReference type="EMBL" id="LHQQ01000554">
    <property type="protein sequence ID" value="KOS36240.1"/>
    <property type="molecule type" value="Genomic_DNA"/>
</dbReference>
<organism evidence="1 2">
    <name type="scientific">Penicillium nordicum</name>
    <dbReference type="NCBI Taxonomy" id="229535"/>
    <lineage>
        <taxon>Eukaryota</taxon>
        <taxon>Fungi</taxon>
        <taxon>Dikarya</taxon>
        <taxon>Ascomycota</taxon>
        <taxon>Pezizomycotina</taxon>
        <taxon>Eurotiomycetes</taxon>
        <taxon>Eurotiomycetidae</taxon>
        <taxon>Eurotiales</taxon>
        <taxon>Aspergillaceae</taxon>
        <taxon>Penicillium</taxon>
    </lineage>
</organism>
<gene>
    <name evidence="1" type="ORF">ACN38_g13037</name>
</gene>
<comment type="caution">
    <text evidence="1">The sequence shown here is derived from an EMBL/GenBank/DDBJ whole genome shotgun (WGS) entry which is preliminary data.</text>
</comment>
<proteinExistence type="predicted"/>
<name>A0A0M8NXJ9_9EURO</name>
<evidence type="ECO:0000313" key="1">
    <source>
        <dbReference type="EMBL" id="KOS36240.1"/>
    </source>
</evidence>
<protein>
    <submittedName>
        <fullName evidence="1">Uncharacterized protein</fullName>
    </submittedName>
</protein>
<keyword evidence="2" id="KW-1185">Reference proteome</keyword>
<feature type="non-terminal residue" evidence="1">
    <location>
        <position position="1"/>
    </location>
</feature>
<reference evidence="1 2" key="1">
    <citation type="submission" date="2015-08" db="EMBL/GenBank/DDBJ databases">
        <title>Genome sequencing of Penicillium nordicum.</title>
        <authorList>
            <person name="Nguyen H.D."/>
            <person name="Seifert K.A."/>
        </authorList>
    </citation>
    <scope>NUCLEOTIDE SEQUENCE [LARGE SCALE GENOMIC DNA]</scope>
    <source>
        <strain evidence="1 2">DAOMC 185683</strain>
    </source>
</reference>
<sequence>LVVAVEEGILAKEHPSRLESEDSLARIYSQAGYNRE</sequence>
<dbReference type="AlphaFoldDB" id="A0A0M8NXJ9"/>
<evidence type="ECO:0000313" key="2">
    <source>
        <dbReference type="Proteomes" id="UP000037696"/>
    </source>
</evidence>